<keyword evidence="2" id="KW-1133">Transmembrane helix</keyword>
<sequence>MHIAQSVWFILGTWIFVLSRLPLTITTFRIVDEGEGSFIIKTLRSTSTSVSASLHCEDNEPKGGGGGEEGETTCQGLVEKRRNGKRRTQKKAPQVY</sequence>
<evidence type="ECO:0000256" key="1">
    <source>
        <dbReference type="SAM" id="MobiDB-lite"/>
    </source>
</evidence>
<organism evidence="3 4">
    <name type="scientific">Prunus persica</name>
    <name type="common">Peach</name>
    <name type="synonym">Amygdalus persica</name>
    <dbReference type="NCBI Taxonomy" id="3760"/>
    <lineage>
        <taxon>Eukaryota</taxon>
        <taxon>Viridiplantae</taxon>
        <taxon>Streptophyta</taxon>
        <taxon>Embryophyta</taxon>
        <taxon>Tracheophyta</taxon>
        <taxon>Spermatophyta</taxon>
        <taxon>Magnoliopsida</taxon>
        <taxon>eudicotyledons</taxon>
        <taxon>Gunneridae</taxon>
        <taxon>Pentapetalae</taxon>
        <taxon>rosids</taxon>
        <taxon>fabids</taxon>
        <taxon>Rosales</taxon>
        <taxon>Rosaceae</taxon>
        <taxon>Amygdaloideae</taxon>
        <taxon>Amygdaleae</taxon>
        <taxon>Prunus</taxon>
    </lineage>
</organism>
<dbReference type="EMBL" id="CM007657">
    <property type="protein sequence ID" value="ONH98525.1"/>
    <property type="molecule type" value="Genomic_DNA"/>
</dbReference>
<keyword evidence="2" id="KW-0812">Transmembrane</keyword>
<reference evidence="3 4" key="1">
    <citation type="journal article" date="2013" name="Nat. Genet.">
        <title>The high-quality draft genome of peach (Prunus persica) identifies unique patterns of genetic diversity, domestication and genome evolution.</title>
        <authorList>
            <consortium name="International Peach Genome Initiative"/>
            <person name="Verde I."/>
            <person name="Abbott A.G."/>
            <person name="Scalabrin S."/>
            <person name="Jung S."/>
            <person name="Shu S."/>
            <person name="Marroni F."/>
            <person name="Zhebentyayeva T."/>
            <person name="Dettori M.T."/>
            <person name="Grimwood J."/>
            <person name="Cattonaro F."/>
            <person name="Zuccolo A."/>
            <person name="Rossini L."/>
            <person name="Jenkins J."/>
            <person name="Vendramin E."/>
            <person name="Meisel L.A."/>
            <person name="Decroocq V."/>
            <person name="Sosinski B."/>
            <person name="Prochnik S."/>
            <person name="Mitros T."/>
            <person name="Policriti A."/>
            <person name="Cipriani G."/>
            <person name="Dondini L."/>
            <person name="Ficklin S."/>
            <person name="Goodstein D.M."/>
            <person name="Xuan P."/>
            <person name="Del Fabbro C."/>
            <person name="Aramini V."/>
            <person name="Copetti D."/>
            <person name="Gonzalez S."/>
            <person name="Horner D.S."/>
            <person name="Falchi R."/>
            <person name="Lucas S."/>
            <person name="Mica E."/>
            <person name="Maldonado J."/>
            <person name="Lazzari B."/>
            <person name="Bielenberg D."/>
            <person name="Pirona R."/>
            <person name="Miculan M."/>
            <person name="Barakat A."/>
            <person name="Testolin R."/>
            <person name="Stella A."/>
            <person name="Tartarini S."/>
            <person name="Tonutti P."/>
            <person name="Arus P."/>
            <person name="Orellana A."/>
            <person name="Wells C."/>
            <person name="Main D."/>
            <person name="Vizzotto G."/>
            <person name="Silva H."/>
            <person name="Salamini F."/>
            <person name="Schmutz J."/>
            <person name="Morgante M."/>
            <person name="Rokhsar D.S."/>
        </authorList>
    </citation>
    <scope>NUCLEOTIDE SEQUENCE [LARGE SCALE GENOMIC DNA]</scope>
    <source>
        <strain evidence="4">cv. Nemared</strain>
    </source>
</reference>
<dbReference type="Proteomes" id="UP000006882">
    <property type="component" value="Chromosome G7"/>
</dbReference>
<dbReference type="Gramene" id="ONH98525">
    <property type="protein sequence ID" value="ONH98525"/>
    <property type="gene ID" value="PRUPE_7G252500"/>
</dbReference>
<evidence type="ECO:0000256" key="2">
    <source>
        <dbReference type="SAM" id="Phobius"/>
    </source>
</evidence>
<evidence type="ECO:0000313" key="3">
    <source>
        <dbReference type="EMBL" id="ONH98525.1"/>
    </source>
</evidence>
<keyword evidence="4" id="KW-1185">Reference proteome</keyword>
<proteinExistence type="predicted"/>
<keyword evidence="2" id="KW-0472">Membrane</keyword>
<dbReference type="AlphaFoldDB" id="A0A251NGS3"/>
<accession>A0A251NGS3</accession>
<feature type="region of interest" description="Disordered" evidence="1">
    <location>
        <begin position="52"/>
        <end position="96"/>
    </location>
</feature>
<gene>
    <name evidence="3" type="ORF">PRUPE_7G252500</name>
</gene>
<protein>
    <submittedName>
        <fullName evidence="3">Uncharacterized protein</fullName>
    </submittedName>
</protein>
<feature type="transmembrane region" description="Helical" evidence="2">
    <location>
        <begin position="6"/>
        <end position="23"/>
    </location>
</feature>
<name>A0A251NGS3_PRUPE</name>
<evidence type="ECO:0000313" key="4">
    <source>
        <dbReference type="Proteomes" id="UP000006882"/>
    </source>
</evidence>